<feature type="region of interest" description="Disordered" evidence="1">
    <location>
        <begin position="61"/>
        <end position="121"/>
    </location>
</feature>
<dbReference type="EMBL" id="KV878991">
    <property type="protein sequence ID" value="OJJ95132.1"/>
    <property type="molecule type" value="Genomic_DNA"/>
</dbReference>
<evidence type="ECO:0000256" key="1">
    <source>
        <dbReference type="SAM" id="MobiDB-lite"/>
    </source>
</evidence>
<dbReference type="OrthoDB" id="10557511at2759"/>
<feature type="compositionally biased region" description="Pro residues" evidence="1">
    <location>
        <begin position="28"/>
        <end position="41"/>
    </location>
</feature>
<dbReference type="Proteomes" id="UP000184546">
    <property type="component" value="Unassembled WGS sequence"/>
</dbReference>
<proteinExistence type="predicted"/>
<protein>
    <submittedName>
        <fullName evidence="2">Uncharacterized protein</fullName>
    </submittedName>
</protein>
<evidence type="ECO:0000313" key="3">
    <source>
        <dbReference type="Proteomes" id="UP000184546"/>
    </source>
</evidence>
<dbReference type="AlphaFoldDB" id="A0A1L9WG34"/>
<feature type="compositionally biased region" description="Basic and acidic residues" evidence="1">
    <location>
        <begin position="86"/>
        <end position="102"/>
    </location>
</feature>
<keyword evidence="3" id="KW-1185">Reference proteome</keyword>
<evidence type="ECO:0000313" key="2">
    <source>
        <dbReference type="EMBL" id="OJJ95132.1"/>
    </source>
</evidence>
<feature type="region of interest" description="Disordered" evidence="1">
    <location>
        <begin position="14"/>
        <end position="42"/>
    </location>
</feature>
<dbReference type="RefSeq" id="XP_020051472.1">
    <property type="nucleotide sequence ID" value="XM_020197044.1"/>
</dbReference>
<name>A0A1L9WG34_ASPA1</name>
<reference evidence="3" key="1">
    <citation type="journal article" date="2017" name="Genome Biol.">
        <title>Comparative genomics reveals high biological diversity and specific adaptations in the industrially and medically important fungal genus Aspergillus.</title>
        <authorList>
            <person name="de Vries R.P."/>
            <person name="Riley R."/>
            <person name="Wiebenga A."/>
            <person name="Aguilar-Osorio G."/>
            <person name="Amillis S."/>
            <person name="Uchima C.A."/>
            <person name="Anderluh G."/>
            <person name="Asadollahi M."/>
            <person name="Askin M."/>
            <person name="Barry K."/>
            <person name="Battaglia E."/>
            <person name="Bayram O."/>
            <person name="Benocci T."/>
            <person name="Braus-Stromeyer S.A."/>
            <person name="Caldana C."/>
            <person name="Canovas D."/>
            <person name="Cerqueira G.C."/>
            <person name="Chen F."/>
            <person name="Chen W."/>
            <person name="Choi C."/>
            <person name="Clum A."/>
            <person name="Dos Santos R.A."/>
            <person name="Damasio A.R."/>
            <person name="Diallinas G."/>
            <person name="Emri T."/>
            <person name="Fekete E."/>
            <person name="Flipphi M."/>
            <person name="Freyberg S."/>
            <person name="Gallo A."/>
            <person name="Gournas C."/>
            <person name="Habgood R."/>
            <person name="Hainaut M."/>
            <person name="Harispe M.L."/>
            <person name="Henrissat B."/>
            <person name="Hilden K.S."/>
            <person name="Hope R."/>
            <person name="Hossain A."/>
            <person name="Karabika E."/>
            <person name="Karaffa L."/>
            <person name="Karanyi Z."/>
            <person name="Krasevec N."/>
            <person name="Kuo A."/>
            <person name="Kusch H."/>
            <person name="LaButti K."/>
            <person name="Lagendijk E.L."/>
            <person name="Lapidus A."/>
            <person name="Levasseur A."/>
            <person name="Lindquist E."/>
            <person name="Lipzen A."/>
            <person name="Logrieco A.F."/>
            <person name="MacCabe A."/>
            <person name="Maekelae M.R."/>
            <person name="Malavazi I."/>
            <person name="Melin P."/>
            <person name="Meyer V."/>
            <person name="Mielnichuk N."/>
            <person name="Miskei M."/>
            <person name="Molnar A.P."/>
            <person name="Mule G."/>
            <person name="Ngan C.Y."/>
            <person name="Orejas M."/>
            <person name="Orosz E."/>
            <person name="Ouedraogo J.P."/>
            <person name="Overkamp K.M."/>
            <person name="Park H.-S."/>
            <person name="Perrone G."/>
            <person name="Piumi F."/>
            <person name="Punt P.J."/>
            <person name="Ram A.F."/>
            <person name="Ramon A."/>
            <person name="Rauscher S."/>
            <person name="Record E."/>
            <person name="Riano-Pachon D.M."/>
            <person name="Robert V."/>
            <person name="Roehrig J."/>
            <person name="Ruller R."/>
            <person name="Salamov A."/>
            <person name="Salih N.S."/>
            <person name="Samson R.A."/>
            <person name="Sandor E."/>
            <person name="Sanguinetti M."/>
            <person name="Schuetze T."/>
            <person name="Sepcic K."/>
            <person name="Shelest E."/>
            <person name="Sherlock G."/>
            <person name="Sophianopoulou V."/>
            <person name="Squina F.M."/>
            <person name="Sun H."/>
            <person name="Susca A."/>
            <person name="Todd R.B."/>
            <person name="Tsang A."/>
            <person name="Unkles S.E."/>
            <person name="van de Wiele N."/>
            <person name="van Rossen-Uffink D."/>
            <person name="Oliveira J.V."/>
            <person name="Vesth T.C."/>
            <person name="Visser J."/>
            <person name="Yu J.-H."/>
            <person name="Zhou M."/>
            <person name="Andersen M.R."/>
            <person name="Archer D.B."/>
            <person name="Baker S.E."/>
            <person name="Benoit I."/>
            <person name="Brakhage A.A."/>
            <person name="Braus G.H."/>
            <person name="Fischer R."/>
            <person name="Frisvad J.C."/>
            <person name="Goldman G.H."/>
            <person name="Houbraken J."/>
            <person name="Oakley B."/>
            <person name="Pocsi I."/>
            <person name="Scazzocchio C."/>
            <person name="Seiboth B."/>
            <person name="vanKuyk P.A."/>
            <person name="Wortman J."/>
            <person name="Dyer P.S."/>
            <person name="Grigoriev I.V."/>
        </authorList>
    </citation>
    <scope>NUCLEOTIDE SEQUENCE [LARGE SCALE GENOMIC DNA]</scope>
    <source>
        <strain evidence="3">ATCC 16872 / CBS 172.66 / WB 5094</strain>
    </source>
</reference>
<organism evidence="2 3">
    <name type="scientific">Aspergillus aculeatus (strain ATCC 16872 / CBS 172.66 / WB 5094)</name>
    <dbReference type="NCBI Taxonomy" id="690307"/>
    <lineage>
        <taxon>Eukaryota</taxon>
        <taxon>Fungi</taxon>
        <taxon>Dikarya</taxon>
        <taxon>Ascomycota</taxon>
        <taxon>Pezizomycotina</taxon>
        <taxon>Eurotiomycetes</taxon>
        <taxon>Eurotiomycetidae</taxon>
        <taxon>Eurotiales</taxon>
        <taxon>Aspergillaceae</taxon>
        <taxon>Aspergillus</taxon>
        <taxon>Aspergillus subgen. Circumdati</taxon>
    </lineage>
</organism>
<dbReference type="VEuPathDB" id="FungiDB:ASPACDRAFT_127625"/>
<dbReference type="GeneID" id="30970858"/>
<accession>A0A1L9WG34</accession>
<sequence>MKIRKYFTHLAVNPPFKPSLETLHPTGPSTPEPPSFSPPTTIPLISLEPEQETLLPALALAATTQAAPRSPPRPPPNLCDNALHPLRQDPDDRHLRQSDPGRRQGVLRLPACHPQLPLLRP</sequence>
<gene>
    <name evidence="2" type="ORF">ASPACDRAFT_127625</name>
</gene>